<organism evidence="4 5">
    <name type="scientific">Bathycoccus prasinos</name>
    <dbReference type="NCBI Taxonomy" id="41875"/>
    <lineage>
        <taxon>Eukaryota</taxon>
        <taxon>Viridiplantae</taxon>
        <taxon>Chlorophyta</taxon>
        <taxon>Mamiellophyceae</taxon>
        <taxon>Mamiellales</taxon>
        <taxon>Bathycoccaceae</taxon>
        <taxon>Bathycoccus</taxon>
    </lineage>
</organism>
<feature type="domain" description="Glycosyltransferase 2-like" evidence="3">
    <location>
        <begin position="436"/>
        <end position="551"/>
    </location>
</feature>
<evidence type="ECO:0000313" key="5">
    <source>
        <dbReference type="Proteomes" id="UP000198341"/>
    </source>
</evidence>
<name>K8FF55_9CHLO</name>
<dbReference type="RefSeq" id="XP_007511276.1">
    <property type="nucleotide sequence ID" value="XM_007511214.1"/>
</dbReference>
<dbReference type="Gene3D" id="3.90.550.10">
    <property type="entry name" value="Spore Coat Polysaccharide Biosynthesis Protein SpsA, Chain A"/>
    <property type="match status" value="1"/>
</dbReference>
<dbReference type="CDD" id="cd00761">
    <property type="entry name" value="Glyco_tranf_GTA_type"/>
    <property type="match status" value="1"/>
</dbReference>
<proteinExistence type="predicted"/>
<dbReference type="SUPFAM" id="SSF53448">
    <property type="entry name" value="Nucleotide-diphospho-sugar transferases"/>
    <property type="match status" value="1"/>
</dbReference>
<dbReference type="Pfam" id="PF00535">
    <property type="entry name" value="Glycos_transf_2"/>
    <property type="match status" value="1"/>
</dbReference>
<protein>
    <recommendedName>
        <fullName evidence="3">Glycosyltransferase 2-like domain-containing protein</fullName>
    </recommendedName>
</protein>
<accession>K8FF55</accession>
<feature type="region of interest" description="Disordered" evidence="1">
    <location>
        <begin position="247"/>
        <end position="274"/>
    </location>
</feature>
<evidence type="ECO:0000259" key="3">
    <source>
        <dbReference type="Pfam" id="PF00535"/>
    </source>
</evidence>
<dbReference type="InterPro" id="IPR029044">
    <property type="entry name" value="Nucleotide-diphossugar_trans"/>
</dbReference>
<keyword evidence="5" id="KW-1185">Reference proteome</keyword>
<reference evidence="4 5" key="1">
    <citation type="submission" date="2011-10" db="EMBL/GenBank/DDBJ databases">
        <authorList>
            <person name="Genoscope - CEA"/>
        </authorList>
    </citation>
    <scope>NUCLEOTIDE SEQUENCE [LARGE SCALE GENOMIC DNA]</scope>
    <source>
        <strain evidence="4 5">RCC 1105</strain>
    </source>
</reference>
<dbReference type="OrthoDB" id="2918at2759"/>
<evidence type="ECO:0000256" key="2">
    <source>
        <dbReference type="SAM" id="SignalP"/>
    </source>
</evidence>
<keyword evidence="2" id="KW-0732">Signal</keyword>
<sequence>MRIKTTFFCVCSFTILVHTLSSSVLQVTALDVEGCLTYRWQPREKPGFHVSNSSIQRTPKPPLGCEKLRKYVDELEIGYVVVDPLHDPHEFASELKAIAGGNDEKAMNKKEIVVIIEDEAPGKPSGGGLLHSLGEKAHDEKRHAEIWTNTLKGDNHYLVYSSSVLGRARSWNRGATMAHAAKYVVLATGHSLHAATPEWVANAVALMEERKGMVLVGGRAYGKLLASSAKKSSSSSSLFGRKRALLGEMDEEDEEDEEGRQDEGVSGRSVSSSMERFGATFTPGLSSDAPVVVRRQAFVNLGRFARTICPKKGACQGNVVEELAARAWLAGYETALLPTDKDTKEEVSCDESLTNDVLSSEDIETISRRVKGASSVDGNDLPVVPFQNGEEGDETATLWFDYAPIQGKCRPLAEPEDEWTVENCKEIDDADAALMIQYYKRPKNIKEIIKGIRLVPEKVEVIVINDSESDHWLWRKQLDKPGDFLIYMHNNHEIRAYNRASLFANSNMLVTLQDDDVPTGTKWLTQALTLFESHPKLSFLSGYRARGGFPGGNFGEGRGKIPTTDNKANVPFMFAYKLVAGPLFYRRDVFMQTGMFMLLFSCAGDPGIHFEYEYSLRTWYYEYQAGLYTCNFKHHVGDWKSSGTRASKEKEARRRLVGVRNSQNVRFMYKGLAGGGKEGKLLVRAGAIQKIFASGKPTNVVI</sequence>
<evidence type="ECO:0000313" key="4">
    <source>
        <dbReference type="EMBL" id="CCO66836.1"/>
    </source>
</evidence>
<dbReference type="EMBL" id="FO082270">
    <property type="protein sequence ID" value="CCO66836.1"/>
    <property type="molecule type" value="Genomic_DNA"/>
</dbReference>
<evidence type="ECO:0000256" key="1">
    <source>
        <dbReference type="SAM" id="MobiDB-lite"/>
    </source>
</evidence>
<gene>
    <name evidence="4" type="ORF">Bathy09g04710</name>
</gene>
<dbReference type="InterPro" id="IPR001173">
    <property type="entry name" value="Glyco_trans_2-like"/>
</dbReference>
<feature type="signal peptide" evidence="2">
    <location>
        <begin position="1"/>
        <end position="29"/>
    </location>
</feature>
<dbReference type="AlphaFoldDB" id="K8FF55"/>
<feature type="compositionally biased region" description="Acidic residues" evidence="1">
    <location>
        <begin position="248"/>
        <end position="260"/>
    </location>
</feature>
<dbReference type="GeneID" id="19013977"/>
<dbReference type="KEGG" id="bpg:Bathy09g04710"/>
<dbReference type="Proteomes" id="UP000198341">
    <property type="component" value="Chromosome 9"/>
</dbReference>
<feature type="chain" id="PRO_5003920079" description="Glycosyltransferase 2-like domain-containing protein" evidence="2">
    <location>
        <begin position="30"/>
        <end position="702"/>
    </location>
</feature>